<dbReference type="PANTHER" id="PTHR21015">
    <property type="entry name" value="UDP-N-ACETYLGLUCOSAMINE--N-ACETYLMURAMYL-(PENTAPEPTIDE) PYROPHOSPHORYL-UNDECAPRENOL N-ACETYLGLUCOSAMINE TRANSFERASE 1"/>
    <property type="match status" value="1"/>
</dbReference>
<dbReference type="KEGG" id="sbr:SY1_14510"/>
<evidence type="ECO:0000256" key="2">
    <source>
        <dbReference type="ARBA" id="ARBA00022679"/>
    </source>
</evidence>
<gene>
    <name evidence="5" type="ORF">SY1_14510</name>
</gene>
<evidence type="ECO:0000313" key="5">
    <source>
        <dbReference type="EMBL" id="CBL28491.1"/>
    </source>
</evidence>
<evidence type="ECO:0000259" key="4">
    <source>
        <dbReference type="Pfam" id="PF03033"/>
    </source>
</evidence>
<evidence type="ECO:0000313" key="6">
    <source>
        <dbReference type="Proteomes" id="UP000008957"/>
    </source>
</evidence>
<dbReference type="GO" id="GO:0005975">
    <property type="term" value="P:carbohydrate metabolic process"/>
    <property type="evidence" value="ECO:0007669"/>
    <property type="project" value="InterPro"/>
</dbReference>
<keyword evidence="2 5" id="KW-0808">Transferase</keyword>
<dbReference type="Pfam" id="PF03033">
    <property type="entry name" value="Glyco_transf_28"/>
    <property type="match status" value="1"/>
</dbReference>
<evidence type="ECO:0000256" key="1">
    <source>
        <dbReference type="ARBA" id="ARBA00022676"/>
    </source>
</evidence>
<keyword evidence="6" id="KW-1185">Reference proteome</keyword>
<dbReference type="GO" id="GO:1901137">
    <property type="term" value="P:carbohydrate derivative biosynthetic process"/>
    <property type="evidence" value="ECO:0007669"/>
    <property type="project" value="UniProtKB-ARBA"/>
</dbReference>
<reference evidence="5 6" key="2">
    <citation type="submission" date="2010-03" db="EMBL/GenBank/DDBJ databases">
        <authorList>
            <person name="Pajon A."/>
        </authorList>
    </citation>
    <scope>NUCLEOTIDE SEQUENCE [LARGE SCALE GENOMIC DNA]</scope>
    <source>
        <strain evidence="5 6">SGP1</strain>
    </source>
</reference>
<dbReference type="EMBL" id="FP929056">
    <property type="protein sequence ID" value="CBL28491.1"/>
    <property type="molecule type" value="Genomic_DNA"/>
</dbReference>
<dbReference type="GO" id="GO:0016758">
    <property type="term" value="F:hexosyltransferase activity"/>
    <property type="evidence" value="ECO:0007669"/>
    <property type="project" value="InterPro"/>
</dbReference>
<dbReference type="SUPFAM" id="SSF53756">
    <property type="entry name" value="UDP-Glycosyltransferase/glycogen phosphorylase"/>
    <property type="match status" value="1"/>
</dbReference>
<feature type="region of interest" description="Disordered" evidence="3">
    <location>
        <begin position="159"/>
        <end position="206"/>
    </location>
</feature>
<dbReference type="PANTHER" id="PTHR21015:SF22">
    <property type="entry name" value="GLYCOSYLTRANSFERASE"/>
    <property type="match status" value="1"/>
</dbReference>
<organism evidence="5 6">
    <name type="scientific">Fretibacterium fastidiosum</name>
    <dbReference type="NCBI Taxonomy" id="651822"/>
    <lineage>
        <taxon>Bacteria</taxon>
        <taxon>Thermotogati</taxon>
        <taxon>Synergistota</taxon>
        <taxon>Synergistia</taxon>
        <taxon>Synergistales</taxon>
        <taxon>Aminobacteriaceae</taxon>
        <taxon>Fretibacterium</taxon>
    </lineage>
</organism>
<dbReference type="InterPro" id="IPR004276">
    <property type="entry name" value="GlycoTrans_28_N"/>
</dbReference>
<reference evidence="6" key="1">
    <citation type="submission" date="2010-03" db="EMBL/GenBank/DDBJ databases">
        <title>The genome sequence of Synergistetes sp. SGP1.</title>
        <authorList>
            <consortium name="metaHIT consortium -- http://www.metahit.eu/"/>
            <person name="Pajon A."/>
            <person name="Turner K."/>
            <person name="Parkhill J."/>
            <person name="Wade W."/>
            <person name="Vartoukian S."/>
        </authorList>
    </citation>
    <scope>NUCLEOTIDE SEQUENCE [LARGE SCALE GENOMIC DNA]</scope>
    <source>
        <strain evidence="6">SGP1</strain>
    </source>
</reference>
<accession>A0AB94IXL6</accession>
<dbReference type="AlphaFoldDB" id="A0AB94IXL6"/>
<name>A0AB94IXL6_9BACT</name>
<keyword evidence="1" id="KW-0328">Glycosyltransferase</keyword>
<dbReference type="CDD" id="cd03785">
    <property type="entry name" value="GT28_MurG"/>
    <property type="match status" value="1"/>
</dbReference>
<proteinExistence type="predicted"/>
<protein>
    <submittedName>
        <fullName evidence="5">UDP-N-acetylglucosamine:LPS N-acetylglucosamine transferase</fullName>
    </submittedName>
</protein>
<evidence type="ECO:0000256" key="3">
    <source>
        <dbReference type="SAM" id="MobiDB-lite"/>
    </source>
</evidence>
<sequence>MRAGDGASARSALIVAGGTGGHIFPALVFGRWLEAHCGAAVSYLSGSRPLEAEIYAAAGVTPFRLSLEGSPLGVRSPLKVLRRSLALVSAFGEVSRRLAEVRPTTAFLFGGYVSFAPLLLCRLRGIPVVFHEQNAVAGRVTRLASRLGAVIASGWEECQGRSRPSRSDGGSRQNAAPSAPRGGRASAWPVAEGGLPRRRGHQRLPG</sequence>
<dbReference type="Proteomes" id="UP000008957">
    <property type="component" value="Chromosome"/>
</dbReference>
<dbReference type="Gene3D" id="3.40.50.2000">
    <property type="entry name" value="Glycogen Phosphorylase B"/>
    <property type="match status" value="1"/>
</dbReference>
<feature type="domain" description="Glycosyltransferase family 28 N-terminal" evidence="4">
    <location>
        <begin position="13"/>
        <end position="147"/>
    </location>
</feature>
<feature type="compositionally biased region" description="Basic residues" evidence="3">
    <location>
        <begin position="196"/>
        <end position="206"/>
    </location>
</feature>
<dbReference type="RefSeq" id="WP_015556638.1">
    <property type="nucleotide sequence ID" value="NC_021038.1"/>
</dbReference>